<evidence type="ECO:0000256" key="2">
    <source>
        <dbReference type="ARBA" id="ARBA00022598"/>
    </source>
</evidence>
<keyword evidence="6" id="KW-0067">ATP-binding</keyword>
<keyword evidence="1" id="KW-0963">Cytoplasm</keyword>
<proteinExistence type="inferred from homology"/>
<sequence length="976" mass="102840">MTRSTVTFDSPWRTSTILVTSLTLPGGNRGLLFVRAGPYLEWRGPSFASVAPGSRLTIRSRDVDPRSASLLNDAQALGLTQVTAIDVADVVFFDSDLAFEQRVAIEEVLVDPLLQTATWQPPTGGIDTELLPGVTDPAAQAVALAARTVGLPDLEVATGMHFDVRGDIDDVTVSLLARRLLANQVIERWATAPIAPSFIDSHATAERSVDHVAICDLDDDALLTLNKERGLSMDLAELHAVAEFYRGSGREPTDVELETLAQTWSEHCSHKTFRALISTPDGTQIQPLLQQLRACTDAIAAPFVVSAFVGNAGIVTYHPGTTVAVKVETHNHPSAIEPFGGANTGVGGVIRDVMGTAHDPIAITDILCFGPTDIPADELPEGVLHPRLVQSGVIAGVADYGNKIGLPTVAGAVIYDPGYTANPLVYAGCIGVAAAAPPLPGPQPGDLVVVMGGRTGRDGLRGATFSSATMDATTGDVAGASVQIGDPIVEKLVIDAMRELHGLYTAVTDCGAGGLSSAVGEMAEGIGAEVDVTIAPLKYPGLRPWEVWLSEAQERMVFAVPPHHFEALLAVCARHGVEAVSLGTFTGDGVLRVRAGDLQVLELDTHFLHDGRPQRSMIAELPTPYRGEPTLPECDDLADTLLRLLAHPDIASKEHIIRRYDHEIRGATVVRPLVGEGHDGHADGVVLARPTDTHGLALGIGVNPWYGLTDPERMAHAVVDEAIRNIVAVGADPAKVSLLDNFSWGDPRRPSTLGDLVMAVDGCCAAALAHTAPFVSGKDSLNNEYLGSDGQRHAVPPTLVITAMAHVPDADLVVTPDLKRAGDVLVLVGTTAPEFGGSHFEMVGGRIGRAVVPAPDADAPVRYRRLHAAMQTGRVRACHDVSEGGLAVTLAEMALAGRLGIRVETLPHDHAPTAWFAESNGRLVCAVAADDVEWFVAALGEPATVLGVVTDDAALVIDGITIDDVVMRTAWKGAAQ</sequence>
<keyword evidence="3" id="KW-0479">Metal-binding</keyword>
<gene>
    <name evidence="12" type="ORF">UFOPK2656_02896</name>
    <name evidence="13" type="ORF">UFOPK3267_01727</name>
    <name evidence="14" type="ORF">UFOPK3651_02558</name>
    <name evidence="15" type="ORF">UFOPK3931_01913</name>
    <name evidence="11" type="ORF">UFOPK4189_02697</name>
</gene>
<dbReference type="PANTHER" id="PTHR43555:SF1">
    <property type="entry name" value="PHOSPHORIBOSYLFORMYLGLYCINAMIDINE SYNTHASE SUBUNIT PURL"/>
    <property type="match status" value="1"/>
</dbReference>
<dbReference type="SUPFAM" id="SSF82697">
    <property type="entry name" value="PurS-like"/>
    <property type="match status" value="1"/>
</dbReference>
<dbReference type="EMBL" id="CAFBIY010000097">
    <property type="protein sequence ID" value="CAB4851798.1"/>
    <property type="molecule type" value="Genomic_DNA"/>
</dbReference>
<organism evidence="14">
    <name type="scientific">freshwater metagenome</name>
    <dbReference type="NCBI Taxonomy" id="449393"/>
    <lineage>
        <taxon>unclassified sequences</taxon>
        <taxon>metagenomes</taxon>
        <taxon>ecological metagenomes</taxon>
    </lineage>
</organism>
<evidence type="ECO:0000313" key="15">
    <source>
        <dbReference type="EMBL" id="CAB4997685.1"/>
    </source>
</evidence>
<dbReference type="GO" id="GO:0005524">
    <property type="term" value="F:ATP binding"/>
    <property type="evidence" value="ECO:0007669"/>
    <property type="project" value="UniProtKB-KW"/>
</dbReference>
<dbReference type="SUPFAM" id="SSF55326">
    <property type="entry name" value="PurM N-terminal domain-like"/>
    <property type="match status" value="2"/>
</dbReference>
<dbReference type="Gene3D" id="1.10.8.750">
    <property type="entry name" value="Phosphoribosylformylglycinamidine synthase, linker domain"/>
    <property type="match status" value="1"/>
</dbReference>
<dbReference type="GO" id="GO:0004642">
    <property type="term" value="F:phosphoribosylformylglycinamidine synthase activity"/>
    <property type="evidence" value="ECO:0007669"/>
    <property type="project" value="InterPro"/>
</dbReference>
<dbReference type="InterPro" id="IPR016188">
    <property type="entry name" value="PurM-like_N"/>
</dbReference>
<evidence type="ECO:0000256" key="6">
    <source>
        <dbReference type="ARBA" id="ARBA00022840"/>
    </source>
</evidence>
<dbReference type="Gene3D" id="3.30.1330.10">
    <property type="entry name" value="PurM-like, N-terminal domain"/>
    <property type="match status" value="2"/>
</dbReference>
<feature type="domain" description="PurM-like N-terminal" evidence="8">
    <location>
        <begin position="689"/>
        <end position="803"/>
    </location>
</feature>
<dbReference type="AlphaFoldDB" id="A0A6J7JUL7"/>
<name>A0A6J7JUL7_9ZZZZ</name>
<dbReference type="CDD" id="cd02204">
    <property type="entry name" value="PurL_repeat2"/>
    <property type="match status" value="1"/>
</dbReference>
<keyword evidence="5" id="KW-0658">Purine biosynthesis</keyword>
<evidence type="ECO:0000256" key="7">
    <source>
        <dbReference type="ARBA" id="ARBA00022842"/>
    </source>
</evidence>
<evidence type="ECO:0000256" key="4">
    <source>
        <dbReference type="ARBA" id="ARBA00022741"/>
    </source>
</evidence>
<evidence type="ECO:0000256" key="1">
    <source>
        <dbReference type="ARBA" id="ARBA00022490"/>
    </source>
</evidence>
<dbReference type="EMBL" id="CAFBOL010000053">
    <property type="protein sequence ID" value="CAB4997685.1"/>
    <property type="molecule type" value="Genomic_DNA"/>
</dbReference>
<feature type="domain" description="PurM-like C-terminal" evidence="9">
    <location>
        <begin position="443"/>
        <end position="594"/>
    </location>
</feature>
<dbReference type="SUPFAM" id="SSF56042">
    <property type="entry name" value="PurM C-terminal domain-like"/>
    <property type="match status" value="2"/>
</dbReference>
<evidence type="ECO:0000313" key="13">
    <source>
        <dbReference type="EMBL" id="CAB4851798.1"/>
    </source>
</evidence>
<dbReference type="EMBL" id="CAESGF010000021">
    <property type="protein sequence ID" value="CAB4364940.1"/>
    <property type="molecule type" value="Genomic_DNA"/>
</dbReference>
<keyword evidence="4" id="KW-0547">Nucleotide-binding</keyword>
<dbReference type="PANTHER" id="PTHR43555">
    <property type="entry name" value="PHOSPHORIBOSYLFORMYLGLYCINAMIDINE SYNTHASE SUBUNIT PURL"/>
    <property type="match status" value="1"/>
</dbReference>
<feature type="domain" description="PurM-like N-terminal" evidence="8">
    <location>
        <begin position="311"/>
        <end position="433"/>
    </location>
</feature>
<evidence type="ECO:0000259" key="9">
    <source>
        <dbReference type="Pfam" id="PF02769"/>
    </source>
</evidence>
<dbReference type="Gene3D" id="3.90.650.10">
    <property type="entry name" value="PurM-like C-terminal domain"/>
    <property type="match status" value="2"/>
</dbReference>
<accession>A0A6J7JUL7</accession>
<dbReference type="InterPro" id="IPR010918">
    <property type="entry name" value="PurM-like_C_dom"/>
</dbReference>
<feature type="domain" description="Phosphoribosylformylglycinamidine synthase linker" evidence="10">
    <location>
        <begin position="224"/>
        <end position="271"/>
    </location>
</feature>
<dbReference type="InterPro" id="IPR036676">
    <property type="entry name" value="PurM-like_C_sf"/>
</dbReference>
<dbReference type="Pfam" id="PF00586">
    <property type="entry name" value="AIRS"/>
    <property type="match status" value="2"/>
</dbReference>
<evidence type="ECO:0000313" key="14">
    <source>
        <dbReference type="EMBL" id="CAB4946551.1"/>
    </source>
</evidence>
<dbReference type="InterPro" id="IPR010074">
    <property type="entry name" value="PRibForGlyAmidine_synth_PurL"/>
</dbReference>
<dbReference type="HAMAP" id="MF_00420">
    <property type="entry name" value="PurL_2"/>
    <property type="match status" value="1"/>
</dbReference>
<protein>
    <submittedName>
        <fullName evidence="14">Unannotated protein</fullName>
    </submittedName>
</protein>
<dbReference type="InterPro" id="IPR041609">
    <property type="entry name" value="PurL_linker"/>
</dbReference>
<dbReference type="CDD" id="cd02203">
    <property type="entry name" value="PurL_repeat1"/>
    <property type="match status" value="1"/>
</dbReference>
<dbReference type="Pfam" id="PF18072">
    <property type="entry name" value="FGAR-AT_linker"/>
    <property type="match status" value="1"/>
</dbReference>
<dbReference type="InterPro" id="IPR036921">
    <property type="entry name" value="PurM-like_N_sf"/>
</dbReference>
<keyword evidence="2" id="KW-0436">Ligase</keyword>
<dbReference type="EMBL" id="CAEZYF010000025">
    <property type="protein sequence ID" value="CAB4740918.1"/>
    <property type="molecule type" value="Genomic_DNA"/>
</dbReference>
<feature type="domain" description="PurM-like C-terminal" evidence="9">
    <location>
        <begin position="820"/>
        <end position="955"/>
    </location>
</feature>
<dbReference type="Pfam" id="PF02769">
    <property type="entry name" value="AIRS_C"/>
    <property type="match status" value="2"/>
</dbReference>
<evidence type="ECO:0000256" key="3">
    <source>
        <dbReference type="ARBA" id="ARBA00022723"/>
    </source>
</evidence>
<dbReference type="NCBIfam" id="TIGR01736">
    <property type="entry name" value="FGAM_synth_II"/>
    <property type="match status" value="1"/>
</dbReference>
<evidence type="ECO:0000259" key="8">
    <source>
        <dbReference type="Pfam" id="PF00586"/>
    </source>
</evidence>
<dbReference type="InterPro" id="IPR036604">
    <property type="entry name" value="PurS-like_sf"/>
</dbReference>
<evidence type="ECO:0000313" key="11">
    <source>
        <dbReference type="EMBL" id="CAB4364940.1"/>
    </source>
</evidence>
<dbReference type="GO" id="GO:0046872">
    <property type="term" value="F:metal ion binding"/>
    <property type="evidence" value="ECO:0007669"/>
    <property type="project" value="UniProtKB-KW"/>
</dbReference>
<evidence type="ECO:0000256" key="5">
    <source>
        <dbReference type="ARBA" id="ARBA00022755"/>
    </source>
</evidence>
<evidence type="ECO:0000259" key="10">
    <source>
        <dbReference type="Pfam" id="PF18072"/>
    </source>
</evidence>
<reference evidence="14" key="1">
    <citation type="submission" date="2020-05" db="EMBL/GenBank/DDBJ databases">
        <authorList>
            <person name="Chiriac C."/>
            <person name="Salcher M."/>
            <person name="Ghai R."/>
            <person name="Kavagutti S V."/>
        </authorList>
    </citation>
    <scope>NUCLEOTIDE SEQUENCE</scope>
</reference>
<keyword evidence="7" id="KW-0460">Magnesium</keyword>
<evidence type="ECO:0000313" key="12">
    <source>
        <dbReference type="EMBL" id="CAB4740918.1"/>
    </source>
</evidence>
<dbReference type="GO" id="GO:0006189">
    <property type="term" value="P:'de novo' IMP biosynthetic process"/>
    <property type="evidence" value="ECO:0007669"/>
    <property type="project" value="InterPro"/>
</dbReference>
<dbReference type="EMBL" id="CAFBMT010000017">
    <property type="protein sequence ID" value="CAB4946551.1"/>
    <property type="molecule type" value="Genomic_DNA"/>
</dbReference>